<keyword evidence="2" id="KW-0012">Acyltransferase</keyword>
<accession>A0A0P0NX68</accession>
<evidence type="ECO:0000256" key="1">
    <source>
        <dbReference type="ARBA" id="ARBA00022679"/>
    </source>
</evidence>
<dbReference type="Pfam" id="PF00583">
    <property type="entry name" value="Acetyltransf_1"/>
    <property type="match status" value="1"/>
</dbReference>
<feature type="domain" description="N-acetyltransferase" evidence="3">
    <location>
        <begin position="1"/>
        <end position="174"/>
    </location>
</feature>
<dbReference type="AlphaFoldDB" id="A0A0P0NX68"/>
<evidence type="ECO:0000313" key="5">
    <source>
        <dbReference type="Proteomes" id="UP000056905"/>
    </source>
</evidence>
<dbReference type="STRING" id="69395.AQ619_03500"/>
<protein>
    <submittedName>
        <fullName evidence="4">Acetyltransferase</fullName>
    </submittedName>
</protein>
<evidence type="ECO:0000259" key="3">
    <source>
        <dbReference type="PROSITE" id="PS51186"/>
    </source>
</evidence>
<organism evidence="4 5">
    <name type="scientific">Caulobacter henricii</name>
    <dbReference type="NCBI Taxonomy" id="69395"/>
    <lineage>
        <taxon>Bacteria</taxon>
        <taxon>Pseudomonadati</taxon>
        <taxon>Pseudomonadota</taxon>
        <taxon>Alphaproteobacteria</taxon>
        <taxon>Caulobacterales</taxon>
        <taxon>Caulobacteraceae</taxon>
        <taxon>Caulobacter</taxon>
    </lineage>
</organism>
<dbReference type="PANTHER" id="PTHR43877">
    <property type="entry name" value="AMINOALKYLPHOSPHONATE N-ACETYLTRANSFERASE-RELATED-RELATED"/>
    <property type="match status" value="1"/>
</dbReference>
<gene>
    <name evidence="4" type="ORF">AQ619_03500</name>
</gene>
<evidence type="ECO:0000313" key="4">
    <source>
        <dbReference type="EMBL" id="ALL12495.1"/>
    </source>
</evidence>
<dbReference type="InterPro" id="IPR000182">
    <property type="entry name" value="GNAT_dom"/>
</dbReference>
<dbReference type="EMBL" id="CP013002">
    <property type="protein sequence ID" value="ALL12495.1"/>
    <property type="molecule type" value="Genomic_DNA"/>
</dbReference>
<dbReference type="InterPro" id="IPR050832">
    <property type="entry name" value="Bact_Acetyltransf"/>
</dbReference>
<keyword evidence="5" id="KW-1185">Reference proteome</keyword>
<proteinExistence type="predicted"/>
<dbReference type="Proteomes" id="UP000056905">
    <property type="component" value="Chromosome"/>
</dbReference>
<dbReference type="InterPro" id="IPR016181">
    <property type="entry name" value="Acyl_CoA_acyltransferase"/>
</dbReference>
<dbReference type="Gene3D" id="3.40.630.30">
    <property type="match status" value="1"/>
</dbReference>
<dbReference type="PANTHER" id="PTHR43877:SF2">
    <property type="entry name" value="AMINOALKYLPHOSPHONATE N-ACETYLTRANSFERASE-RELATED"/>
    <property type="match status" value="1"/>
</dbReference>
<dbReference type="PROSITE" id="PS51186">
    <property type="entry name" value="GNAT"/>
    <property type="match status" value="1"/>
</dbReference>
<sequence length="174" mass="18768">MLIVPAQDHDLPAIVALVNSAYRGKSAEQGWTSESHILGGQRTDLQTLSEDLTNKPGSTVLTLREAPEAAPFGCVWVEPLPGDVWMIGMVTVDPQRQAGGLGRTLLEAAESHARAKGGKTGKMTVIEGRDSLIAWYGRRGYAPTGETEPFPYGDPRFGAPKVEGLRFLVLKKTL</sequence>
<keyword evidence="1 4" id="KW-0808">Transferase</keyword>
<name>A0A0P0NX68_9CAUL</name>
<dbReference type="OrthoDB" id="119501at2"/>
<dbReference type="GO" id="GO:0016747">
    <property type="term" value="F:acyltransferase activity, transferring groups other than amino-acyl groups"/>
    <property type="evidence" value="ECO:0007669"/>
    <property type="project" value="InterPro"/>
</dbReference>
<dbReference type="SUPFAM" id="SSF55729">
    <property type="entry name" value="Acyl-CoA N-acyltransferases (Nat)"/>
    <property type="match status" value="1"/>
</dbReference>
<dbReference type="CDD" id="cd04301">
    <property type="entry name" value="NAT_SF"/>
    <property type="match status" value="1"/>
</dbReference>
<dbReference type="KEGG" id="chq:AQ619_03500"/>
<evidence type="ECO:0000256" key="2">
    <source>
        <dbReference type="ARBA" id="ARBA00023315"/>
    </source>
</evidence>
<dbReference type="RefSeq" id="WP_062144318.1">
    <property type="nucleotide sequence ID" value="NZ_CP013002.1"/>
</dbReference>
<reference evidence="4 5" key="1">
    <citation type="submission" date="2015-10" db="EMBL/GenBank/DDBJ databases">
        <title>Conservation of the essential genome among Caulobacter and Brevundimonas species.</title>
        <authorList>
            <person name="Scott D."/>
            <person name="Ely B."/>
        </authorList>
    </citation>
    <scope>NUCLEOTIDE SEQUENCE [LARGE SCALE GENOMIC DNA]</scope>
    <source>
        <strain evidence="4 5">CB4</strain>
    </source>
</reference>